<evidence type="ECO:0000256" key="7">
    <source>
        <dbReference type="ARBA" id="ARBA00022691"/>
    </source>
</evidence>
<dbReference type="EC" id="2.1.1.100" evidence="4 13"/>
<reference evidence="14" key="1">
    <citation type="submission" date="2018-04" db="EMBL/GenBank/DDBJ databases">
        <authorList>
            <person name="Go L.Y."/>
            <person name="Mitchell J.A."/>
        </authorList>
    </citation>
    <scope>NUCLEOTIDE SEQUENCE</scope>
    <source>
        <tissue evidence="14">Whole organism</tissue>
    </source>
</reference>
<organism evidence="14">
    <name type="scientific">Culicoides sonorensis</name>
    <name type="common">Biting midge</name>
    <dbReference type="NCBI Taxonomy" id="179676"/>
    <lineage>
        <taxon>Eukaryota</taxon>
        <taxon>Metazoa</taxon>
        <taxon>Ecdysozoa</taxon>
        <taxon>Arthropoda</taxon>
        <taxon>Hexapoda</taxon>
        <taxon>Insecta</taxon>
        <taxon>Pterygota</taxon>
        <taxon>Neoptera</taxon>
        <taxon>Endopterygota</taxon>
        <taxon>Diptera</taxon>
        <taxon>Nematocera</taxon>
        <taxon>Chironomoidea</taxon>
        <taxon>Ceratopogonidae</taxon>
        <taxon>Ceratopogoninae</taxon>
        <taxon>Culicoides</taxon>
        <taxon>Monoculicoides</taxon>
    </lineage>
</organism>
<evidence type="ECO:0000256" key="8">
    <source>
        <dbReference type="ARBA" id="ARBA00022692"/>
    </source>
</evidence>
<dbReference type="InterPro" id="IPR007269">
    <property type="entry name" value="ICMT_MeTrfase"/>
</dbReference>
<protein>
    <recommendedName>
        <fullName evidence="12 13">Protein-S-isoprenylcysteine O-methyltransferase</fullName>
        <ecNumber evidence="4 13">2.1.1.100</ecNumber>
    </recommendedName>
</protein>
<dbReference type="Pfam" id="PF04140">
    <property type="entry name" value="ICMT"/>
    <property type="match status" value="1"/>
</dbReference>
<dbReference type="GO" id="GO:0032259">
    <property type="term" value="P:methylation"/>
    <property type="evidence" value="ECO:0007669"/>
    <property type="project" value="UniProtKB-KW"/>
</dbReference>
<feature type="transmembrane region" description="Helical" evidence="13">
    <location>
        <begin position="73"/>
        <end position="93"/>
    </location>
</feature>
<evidence type="ECO:0000313" key="15">
    <source>
        <dbReference type="EMBL" id="SSX23220.1"/>
    </source>
</evidence>
<dbReference type="VEuPathDB" id="VectorBase:CSON008490"/>
<evidence type="ECO:0000256" key="9">
    <source>
        <dbReference type="ARBA" id="ARBA00022989"/>
    </source>
</evidence>
<feature type="transmembrane region" description="Helical" evidence="13">
    <location>
        <begin position="100"/>
        <end position="120"/>
    </location>
</feature>
<dbReference type="Gene3D" id="1.20.120.1630">
    <property type="match status" value="1"/>
</dbReference>
<gene>
    <name evidence="14" type="primary">CSON008490</name>
</gene>
<keyword evidence="6" id="KW-0808">Transferase</keyword>
<reference evidence="15" key="2">
    <citation type="submission" date="2018-07" db="EMBL/GenBank/DDBJ databases">
        <authorList>
            <person name="Quirk P.G."/>
            <person name="Krulwich T.A."/>
        </authorList>
    </citation>
    <scope>NUCLEOTIDE SEQUENCE</scope>
</reference>
<dbReference type="InterPro" id="IPR025770">
    <property type="entry name" value="PPMT_MeTrfase"/>
</dbReference>
<dbReference type="PROSITE" id="PS51564">
    <property type="entry name" value="SAM_ICMT"/>
    <property type="match status" value="1"/>
</dbReference>
<comment type="similarity">
    <text evidence="3 13">Belongs to the class VI-like SAM-binding methyltransferase superfamily. Isoprenylcysteine carboxyl methyltransferase family.</text>
</comment>
<evidence type="ECO:0000256" key="1">
    <source>
        <dbReference type="ARBA" id="ARBA00001450"/>
    </source>
</evidence>
<dbReference type="EMBL" id="UFQS01000320">
    <property type="protein sequence ID" value="SSX02852.1"/>
    <property type="molecule type" value="Genomic_DNA"/>
</dbReference>
<feature type="transmembrane region" description="Helical" evidence="13">
    <location>
        <begin position="42"/>
        <end position="61"/>
    </location>
</feature>
<keyword evidence="5 13" id="KW-0489">Methyltransferase</keyword>
<evidence type="ECO:0000256" key="6">
    <source>
        <dbReference type="ARBA" id="ARBA00022679"/>
    </source>
</evidence>
<accession>A0A336KG15</accession>
<evidence type="ECO:0000313" key="14">
    <source>
        <dbReference type="EMBL" id="SSX02852.1"/>
    </source>
</evidence>
<keyword evidence="8 13" id="KW-0812">Transmembrane</keyword>
<comment type="catalytic activity">
    <reaction evidence="1 13">
        <text>[protein]-C-terminal S-[(2E,6E)-farnesyl]-L-cysteine + S-adenosyl-L-methionine = [protein]-C-terminal S-[(2E,6E)-farnesyl]-L-cysteine methyl ester + S-adenosyl-L-homocysteine</text>
        <dbReference type="Rhea" id="RHEA:21672"/>
        <dbReference type="Rhea" id="RHEA-COMP:12125"/>
        <dbReference type="Rhea" id="RHEA-COMP:12126"/>
        <dbReference type="ChEBI" id="CHEBI:57856"/>
        <dbReference type="ChEBI" id="CHEBI:59789"/>
        <dbReference type="ChEBI" id="CHEBI:90510"/>
        <dbReference type="ChEBI" id="CHEBI:90511"/>
        <dbReference type="EC" id="2.1.1.100"/>
    </reaction>
</comment>
<dbReference type="EMBL" id="UFQT01000320">
    <property type="protein sequence ID" value="SSX23220.1"/>
    <property type="molecule type" value="Genomic_DNA"/>
</dbReference>
<keyword evidence="10 13" id="KW-0472">Membrane</keyword>
<evidence type="ECO:0000256" key="5">
    <source>
        <dbReference type="ARBA" id="ARBA00022603"/>
    </source>
</evidence>
<keyword evidence="9 13" id="KW-1133">Transmembrane helix</keyword>
<evidence type="ECO:0000256" key="10">
    <source>
        <dbReference type="ARBA" id="ARBA00023136"/>
    </source>
</evidence>
<dbReference type="PANTHER" id="PTHR12714:SF9">
    <property type="entry name" value="PROTEIN-S-ISOPRENYLCYSTEINE O-METHYLTRANSFERASE"/>
    <property type="match status" value="1"/>
</dbReference>
<keyword evidence="7 13" id="KW-0949">S-adenosyl-L-methionine</keyword>
<evidence type="ECO:0000256" key="4">
    <source>
        <dbReference type="ARBA" id="ARBA00012151"/>
    </source>
</evidence>
<evidence type="ECO:0000256" key="11">
    <source>
        <dbReference type="ARBA" id="ARBA00023572"/>
    </source>
</evidence>
<evidence type="ECO:0000256" key="13">
    <source>
        <dbReference type="RuleBase" id="RU362022"/>
    </source>
</evidence>
<dbReference type="GO" id="GO:0005789">
    <property type="term" value="C:endoplasmic reticulum membrane"/>
    <property type="evidence" value="ECO:0007669"/>
    <property type="project" value="UniProtKB-SubCell"/>
</dbReference>
<evidence type="ECO:0000256" key="12">
    <source>
        <dbReference type="ARBA" id="ARBA00023656"/>
    </source>
</evidence>
<proteinExistence type="inferred from homology"/>
<comment type="function">
    <text evidence="11">Catalyzes the post-translational methylation of isoprenylated C-terminal cysteine residues.</text>
</comment>
<evidence type="ECO:0000256" key="2">
    <source>
        <dbReference type="ARBA" id="ARBA00004141"/>
    </source>
</evidence>
<comment type="subcellular location">
    <subcellularLocation>
        <location evidence="13">Endoplasmic reticulum membrane</location>
        <topology evidence="13">Multi-pass membrane protein</topology>
    </subcellularLocation>
    <subcellularLocation>
        <location evidence="2">Membrane</location>
        <topology evidence="2">Multi-pass membrane protein</topology>
    </subcellularLocation>
</comment>
<dbReference type="OMA" id="IKREEAY"/>
<sequence length="291" mass="34137">MFQNTLCHAGWISIFGFLSTSGLPLIYCIYDYLSVDYQHFDVFFMRFICLTLYCVVVSLFLRCKLKKEDYGVAWRAALLGFVFCTSFYISIYGTMQWKAFGIYGMFMALFHYTEYLGIALSNPKTLTVESFILNHSPHYHIAAVSSWIEFGIETHYFPEMKEIHLIWILGAVICLGGEILRKCAMITASHNFTHVVQFERVQNHRLVKHGVFSYMRHPSYVGWFYWSIGTQIILANPVCFVIYVVASWKFFHDRIFMEEITLLNFFGEEYYQYQQNVPTGLPFIKGYKLEL</sequence>
<name>A0A336KG15_CULSO</name>
<evidence type="ECO:0000256" key="3">
    <source>
        <dbReference type="ARBA" id="ARBA00009140"/>
    </source>
</evidence>
<keyword evidence="13" id="KW-0256">Endoplasmic reticulum</keyword>
<dbReference type="GO" id="GO:0004671">
    <property type="term" value="F:protein C-terminal S-isoprenylcysteine carboxyl O-methyltransferase activity"/>
    <property type="evidence" value="ECO:0007669"/>
    <property type="project" value="UniProtKB-EC"/>
</dbReference>
<dbReference type="AlphaFoldDB" id="A0A336KG15"/>
<feature type="transmembrane region" description="Helical" evidence="13">
    <location>
        <begin position="223"/>
        <end position="246"/>
    </location>
</feature>
<dbReference type="PANTHER" id="PTHR12714">
    <property type="entry name" value="PROTEIN-S ISOPRENYLCYSTEINE O-METHYLTRANSFERASE"/>
    <property type="match status" value="1"/>
</dbReference>
<feature type="transmembrane region" description="Helical" evidence="13">
    <location>
        <begin position="12"/>
        <end position="30"/>
    </location>
</feature>